<name>A0AC60PRK8_IXOPE</name>
<protein>
    <submittedName>
        <fullName evidence="1">Uncharacterized protein</fullName>
    </submittedName>
</protein>
<organism evidence="1 2">
    <name type="scientific">Ixodes persulcatus</name>
    <name type="common">Taiga tick</name>
    <dbReference type="NCBI Taxonomy" id="34615"/>
    <lineage>
        <taxon>Eukaryota</taxon>
        <taxon>Metazoa</taxon>
        <taxon>Ecdysozoa</taxon>
        <taxon>Arthropoda</taxon>
        <taxon>Chelicerata</taxon>
        <taxon>Arachnida</taxon>
        <taxon>Acari</taxon>
        <taxon>Parasitiformes</taxon>
        <taxon>Ixodida</taxon>
        <taxon>Ixodoidea</taxon>
        <taxon>Ixodidae</taxon>
        <taxon>Ixodinae</taxon>
        <taxon>Ixodes</taxon>
    </lineage>
</organism>
<gene>
    <name evidence="1" type="ORF">HPB47_000510</name>
</gene>
<dbReference type="Proteomes" id="UP000805193">
    <property type="component" value="Unassembled WGS sequence"/>
</dbReference>
<evidence type="ECO:0000313" key="2">
    <source>
        <dbReference type="Proteomes" id="UP000805193"/>
    </source>
</evidence>
<keyword evidence="2" id="KW-1185">Reference proteome</keyword>
<accession>A0AC60PRK8</accession>
<evidence type="ECO:0000313" key="1">
    <source>
        <dbReference type="EMBL" id="KAG0423724.1"/>
    </source>
</evidence>
<proteinExistence type="predicted"/>
<sequence>MDERRRPASQSRYIPSILTGRMRAKSSKASMAEEKEIATEPSHISTDSAKKSQKKMRQVFHYYFTRKNRRKSTGSPSQCSTVSGISAVSAISPTTAVPPIVTLEGFSKDLVIRNPSRKFTERTLGFSAPATETTAPSHPPNDDNVQDKGVGDLVLSLAVGLADSCHNHQPFKTSDLRTDHPGQTPTPTRIWPKVEQVNHCGWRPRSSAQRNKDSVHALYNHPVHAYPMGHDIANDTMISPLLLIQMVMFTAAHGLLFSG</sequence>
<dbReference type="EMBL" id="JABSTQ010010062">
    <property type="protein sequence ID" value="KAG0423724.1"/>
    <property type="molecule type" value="Genomic_DNA"/>
</dbReference>
<reference evidence="1 2" key="1">
    <citation type="journal article" date="2020" name="Cell">
        <title>Large-Scale Comparative Analyses of Tick Genomes Elucidate Their Genetic Diversity and Vector Capacities.</title>
        <authorList>
            <consortium name="Tick Genome and Microbiome Consortium (TIGMIC)"/>
            <person name="Jia N."/>
            <person name="Wang J."/>
            <person name="Shi W."/>
            <person name="Du L."/>
            <person name="Sun Y."/>
            <person name="Zhan W."/>
            <person name="Jiang J.F."/>
            <person name="Wang Q."/>
            <person name="Zhang B."/>
            <person name="Ji P."/>
            <person name="Bell-Sakyi L."/>
            <person name="Cui X.M."/>
            <person name="Yuan T.T."/>
            <person name="Jiang B.G."/>
            <person name="Yang W.F."/>
            <person name="Lam T.T."/>
            <person name="Chang Q.C."/>
            <person name="Ding S.J."/>
            <person name="Wang X.J."/>
            <person name="Zhu J.G."/>
            <person name="Ruan X.D."/>
            <person name="Zhao L."/>
            <person name="Wei J.T."/>
            <person name="Ye R.Z."/>
            <person name="Que T.C."/>
            <person name="Du C.H."/>
            <person name="Zhou Y.H."/>
            <person name="Cheng J.X."/>
            <person name="Dai P.F."/>
            <person name="Guo W.B."/>
            <person name="Han X.H."/>
            <person name="Huang E.J."/>
            <person name="Li L.F."/>
            <person name="Wei W."/>
            <person name="Gao Y.C."/>
            <person name="Liu J.Z."/>
            <person name="Shao H.Z."/>
            <person name="Wang X."/>
            <person name="Wang C.C."/>
            <person name="Yang T.C."/>
            <person name="Huo Q.B."/>
            <person name="Li W."/>
            <person name="Chen H.Y."/>
            <person name="Chen S.E."/>
            <person name="Zhou L.G."/>
            <person name="Ni X.B."/>
            <person name="Tian J.H."/>
            <person name="Sheng Y."/>
            <person name="Liu T."/>
            <person name="Pan Y.S."/>
            <person name="Xia L.Y."/>
            <person name="Li J."/>
            <person name="Zhao F."/>
            <person name="Cao W.C."/>
        </authorList>
    </citation>
    <scope>NUCLEOTIDE SEQUENCE [LARGE SCALE GENOMIC DNA]</scope>
    <source>
        <strain evidence="1">Iper-2018</strain>
    </source>
</reference>
<comment type="caution">
    <text evidence="1">The sequence shown here is derived from an EMBL/GenBank/DDBJ whole genome shotgun (WGS) entry which is preliminary data.</text>
</comment>